<dbReference type="PANTHER" id="PTHR46558">
    <property type="entry name" value="TRACRIPTIONAL REGULATORY PROTEIN-RELATED-RELATED"/>
    <property type="match status" value="1"/>
</dbReference>
<dbReference type="eggNOG" id="COG1396">
    <property type="taxonomic scope" value="Bacteria"/>
</dbReference>
<gene>
    <name evidence="3" type="ORF">CTER_3265</name>
</gene>
<organism evidence="3 4">
    <name type="scientific">Ruminiclostridium cellobioparum subsp. termitidis CT1112</name>
    <dbReference type="NCBI Taxonomy" id="1195236"/>
    <lineage>
        <taxon>Bacteria</taxon>
        <taxon>Bacillati</taxon>
        <taxon>Bacillota</taxon>
        <taxon>Clostridia</taxon>
        <taxon>Eubacteriales</taxon>
        <taxon>Oscillospiraceae</taxon>
        <taxon>Ruminiclostridium</taxon>
    </lineage>
</organism>
<sequence length="134" mass="15303">MKLGDMIQEIRQDKGLYQKDLAKILNVSVATISHYESGINMPDIETICLLGDYFGVSVDYILGRTALKMDWNTFKRSVKLPDGTTTTVDKVMTAFLKLSDESQTEIIKLMELYKLKDDKRHIKLKKQSKKISAL</sequence>
<dbReference type="AlphaFoldDB" id="S0FH24"/>
<dbReference type="CDD" id="cd00093">
    <property type="entry name" value="HTH_XRE"/>
    <property type="match status" value="1"/>
</dbReference>
<feature type="domain" description="HTH cro/C1-type" evidence="2">
    <location>
        <begin position="7"/>
        <end position="61"/>
    </location>
</feature>
<dbReference type="EMBL" id="AORV01000045">
    <property type="protein sequence ID" value="EMS70930.1"/>
    <property type="molecule type" value="Genomic_DNA"/>
</dbReference>
<dbReference type="Pfam" id="PF01381">
    <property type="entry name" value="HTH_3"/>
    <property type="match status" value="1"/>
</dbReference>
<dbReference type="SMART" id="SM00530">
    <property type="entry name" value="HTH_XRE"/>
    <property type="match status" value="1"/>
</dbReference>
<name>S0FH24_RUMCE</name>
<proteinExistence type="predicted"/>
<accession>S0FH24</accession>
<dbReference type="PANTHER" id="PTHR46558:SF11">
    <property type="entry name" value="HTH-TYPE TRANSCRIPTIONAL REGULATOR XRE"/>
    <property type="match status" value="1"/>
</dbReference>
<dbReference type="Proteomes" id="UP000014155">
    <property type="component" value="Unassembled WGS sequence"/>
</dbReference>
<dbReference type="PROSITE" id="PS50943">
    <property type="entry name" value="HTH_CROC1"/>
    <property type="match status" value="1"/>
</dbReference>
<dbReference type="InterPro" id="IPR001387">
    <property type="entry name" value="Cro/C1-type_HTH"/>
</dbReference>
<protein>
    <submittedName>
        <fullName evidence="3">Putative transcriptional regulator</fullName>
    </submittedName>
</protein>
<dbReference type="Gene3D" id="1.10.260.40">
    <property type="entry name" value="lambda repressor-like DNA-binding domains"/>
    <property type="match status" value="1"/>
</dbReference>
<keyword evidence="1" id="KW-0238">DNA-binding</keyword>
<dbReference type="PATRIC" id="fig|1195236.3.peg.3487"/>
<evidence type="ECO:0000259" key="2">
    <source>
        <dbReference type="PROSITE" id="PS50943"/>
    </source>
</evidence>
<evidence type="ECO:0000313" key="4">
    <source>
        <dbReference type="Proteomes" id="UP000014155"/>
    </source>
</evidence>
<evidence type="ECO:0000313" key="3">
    <source>
        <dbReference type="EMBL" id="EMS70930.1"/>
    </source>
</evidence>
<dbReference type="SUPFAM" id="SSF47413">
    <property type="entry name" value="lambda repressor-like DNA-binding domains"/>
    <property type="match status" value="1"/>
</dbReference>
<dbReference type="STRING" id="1195236.CTER_3265"/>
<comment type="caution">
    <text evidence="3">The sequence shown here is derived from an EMBL/GenBank/DDBJ whole genome shotgun (WGS) entry which is preliminary data.</text>
</comment>
<dbReference type="InterPro" id="IPR010982">
    <property type="entry name" value="Lambda_DNA-bd_dom_sf"/>
</dbReference>
<dbReference type="GO" id="GO:0003677">
    <property type="term" value="F:DNA binding"/>
    <property type="evidence" value="ECO:0007669"/>
    <property type="project" value="UniProtKB-KW"/>
</dbReference>
<dbReference type="RefSeq" id="WP_004627426.1">
    <property type="nucleotide sequence ID" value="NZ_AORV01000045.1"/>
</dbReference>
<evidence type="ECO:0000256" key="1">
    <source>
        <dbReference type="ARBA" id="ARBA00023125"/>
    </source>
</evidence>
<keyword evidence="4" id="KW-1185">Reference proteome</keyword>
<reference evidence="3 4" key="1">
    <citation type="journal article" date="2013" name="Genome Announc.">
        <title>Draft Genome Sequence of the Cellulolytic, Mesophilic, Anaerobic Bacterium Clostridium termitidis Strain CT1112 (DSM 5398).</title>
        <authorList>
            <person name="Lal S."/>
            <person name="Ramachandran U."/>
            <person name="Zhang X."/>
            <person name="Munir R."/>
            <person name="Sparling R."/>
            <person name="Levin D.B."/>
        </authorList>
    </citation>
    <scope>NUCLEOTIDE SEQUENCE [LARGE SCALE GENOMIC DNA]</scope>
    <source>
        <strain evidence="3 4">CT1112</strain>
    </source>
</reference>